<dbReference type="InterPro" id="IPR011990">
    <property type="entry name" value="TPR-like_helical_dom_sf"/>
</dbReference>
<gene>
    <name evidence="4" type="ORF">Scep_010538</name>
</gene>
<reference evidence="4 5" key="1">
    <citation type="submission" date="2024-01" db="EMBL/GenBank/DDBJ databases">
        <title>Genome assemblies of Stephania.</title>
        <authorList>
            <person name="Yang L."/>
        </authorList>
    </citation>
    <scope>NUCLEOTIDE SEQUENCE [LARGE SCALE GENOMIC DNA]</scope>
    <source>
        <strain evidence="4">JXDWG</strain>
        <tissue evidence="4">Leaf</tissue>
    </source>
</reference>
<name>A0AAP0PE83_9MAGN</name>
<feature type="repeat" description="PPR" evidence="3">
    <location>
        <begin position="153"/>
        <end position="187"/>
    </location>
</feature>
<dbReference type="FunFam" id="1.25.40.10:FF:000090">
    <property type="entry name" value="Pentatricopeptide repeat-containing protein, chloroplastic"/>
    <property type="match status" value="1"/>
</dbReference>
<dbReference type="GO" id="GO:0003723">
    <property type="term" value="F:RNA binding"/>
    <property type="evidence" value="ECO:0007669"/>
    <property type="project" value="InterPro"/>
</dbReference>
<evidence type="ECO:0000256" key="2">
    <source>
        <dbReference type="ARBA" id="ARBA00061659"/>
    </source>
</evidence>
<accession>A0AAP0PE83</accession>
<protein>
    <recommendedName>
        <fullName evidence="6">Pentatricopeptide repeat-containing protein</fullName>
    </recommendedName>
</protein>
<evidence type="ECO:0000256" key="1">
    <source>
        <dbReference type="ARBA" id="ARBA00022737"/>
    </source>
</evidence>
<keyword evidence="5" id="KW-1185">Reference proteome</keyword>
<evidence type="ECO:0000313" key="4">
    <source>
        <dbReference type="EMBL" id="KAK9140857.1"/>
    </source>
</evidence>
<comment type="similarity">
    <text evidence="2">Belongs to the PPR family. PCMP-E subfamily.</text>
</comment>
<sequence>MNFHARLLKLGLITNPIFATRLLNSYQSQHSLTHAHKLFDEIPHRDTTLWNSIISAYSRAGHPHTALHLFSQMLSSHTTHFHAHPNHFVYATAARACGSTAHHFQLGRTVHGRVIKTGYSLNVVVGTSLLDMYAKCGCMECSSEVFDEMPERNLVSWNAMIAGCVSNGMESRGLELFYQMKCVEFRKPDEFSCASVLAACAGIGDLELGMQVHAYVMVDGFETDCVSAVCSMYCRLGEVGFAEKIFEGEGESSILKCIMIKGYISNERYCDALKLVARNDFVDIVTADCGVIVSVLTACAGLSLIRIGKQVHALVITLFGFLLISKEMEDILTVIWSALINMYCKCSIMRDARKVFESLVPDQHVAHWNSMITGYIDNGLLEDAIACFEEMPERNVVSWTLMISGYVQHGLPHEGIRVLANMYNNENGRVVQGNCHTFVTAIEACSLLTALEMGKQIHAKVIRTVSNAETGNVVVGTALVDMYMKCGSLNYAEMVFARMAERNVVSWTSMITGYAIHGKVYRVLEVLDKMIETGIEPNEVTFISVLTSCSHSGLVEEGLHYFKLMTDKYGLVPQVDHYSCLIDLLGRAGRLCEAKGLLEIIENKKLTELNTDAISGAFLGACRLHGNIEMGAKVAENMVEKKQQFSDSLIALRNIYASVGMWDEAYRVRERWRQIPGFSKSGKSSINVQLGSSMLQREA</sequence>
<organism evidence="4 5">
    <name type="scientific">Stephania cephalantha</name>
    <dbReference type="NCBI Taxonomy" id="152367"/>
    <lineage>
        <taxon>Eukaryota</taxon>
        <taxon>Viridiplantae</taxon>
        <taxon>Streptophyta</taxon>
        <taxon>Embryophyta</taxon>
        <taxon>Tracheophyta</taxon>
        <taxon>Spermatophyta</taxon>
        <taxon>Magnoliopsida</taxon>
        <taxon>Ranunculales</taxon>
        <taxon>Menispermaceae</taxon>
        <taxon>Menispermoideae</taxon>
        <taxon>Cissampelideae</taxon>
        <taxon>Stephania</taxon>
    </lineage>
</organism>
<feature type="repeat" description="PPR" evidence="3">
    <location>
        <begin position="364"/>
        <end position="398"/>
    </location>
</feature>
<dbReference type="EMBL" id="JBBNAG010000004">
    <property type="protein sequence ID" value="KAK9140857.1"/>
    <property type="molecule type" value="Genomic_DNA"/>
</dbReference>
<feature type="repeat" description="PPR" evidence="3">
    <location>
        <begin position="503"/>
        <end position="537"/>
    </location>
</feature>
<dbReference type="InterPro" id="IPR002885">
    <property type="entry name" value="PPR_rpt"/>
</dbReference>
<dbReference type="Pfam" id="PF13041">
    <property type="entry name" value="PPR_2"/>
    <property type="match status" value="1"/>
</dbReference>
<dbReference type="NCBIfam" id="TIGR00756">
    <property type="entry name" value="PPR"/>
    <property type="match status" value="4"/>
</dbReference>
<dbReference type="GO" id="GO:0009451">
    <property type="term" value="P:RNA modification"/>
    <property type="evidence" value="ECO:0007669"/>
    <property type="project" value="InterPro"/>
</dbReference>
<dbReference type="PROSITE" id="PS51375">
    <property type="entry name" value="PPR"/>
    <property type="match status" value="4"/>
</dbReference>
<dbReference type="Gene3D" id="1.25.40.10">
    <property type="entry name" value="Tetratricopeptide repeat domain"/>
    <property type="match status" value="4"/>
</dbReference>
<dbReference type="AlphaFoldDB" id="A0AAP0PE83"/>
<dbReference type="InterPro" id="IPR046960">
    <property type="entry name" value="PPR_At4g14850-like_plant"/>
</dbReference>
<dbReference type="Proteomes" id="UP001419268">
    <property type="component" value="Unassembled WGS sequence"/>
</dbReference>
<dbReference type="PANTHER" id="PTHR24015:SF1709">
    <property type="entry name" value="PENTATRICOPEPTIDE REPEAT-CONTAINING PROTEIN"/>
    <property type="match status" value="1"/>
</dbReference>
<evidence type="ECO:0000313" key="5">
    <source>
        <dbReference type="Proteomes" id="UP001419268"/>
    </source>
</evidence>
<evidence type="ECO:0000256" key="3">
    <source>
        <dbReference type="PROSITE-ProRule" id="PRU00708"/>
    </source>
</evidence>
<comment type="caution">
    <text evidence="4">The sequence shown here is derived from an EMBL/GenBank/DDBJ whole genome shotgun (WGS) entry which is preliminary data.</text>
</comment>
<evidence type="ECO:0008006" key="6">
    <source>
        <dbReference type="Google" id="ProtNLM"/>
    </source>
</evidence>
<dbReference type="PANTHER" id="PTHR24015">
    <property type="entry name" value="OS07G0578800 PROTEIN-RELATED"/>
    <property type="match status" value="1"/>
</dbReference>
<feature type="repeat" description="PPR" evidence="3">
    <location>
        <begin position="46"/>
        <end position="76"/>
    </location>
</feature>
<dbReference type="Pfam" id="PF01535">
    <property type="entry name" value="PPR"/>
    <property type="match status" value="6"/>
</dbReference>
<keyword evidence="1" id="KW-0677">Repeat</keyword>
<proteinExistence type="inferred from homology"/>
<dbReference type="FunFam" id="1.25.40.10:FF:000196">
    <property type="entry name" value="Pentatricopeptide repeat-containing protein At4g14850"/>
    <property type="match status" value="1"/>
</dbReference>